<evidence type="ECO:0000259" key="1">
    <source>
        <dbReference type="Pfam" id="PF07238"/>
    </source>
</evidence>
<dbReference type="KEGG" id="sflv:IC614_08105"/>
<dbReference type="EMBL" id="CP065592">
    <property type="protein sequence ID" value="QPQ54320.1"/>
    <property type="molecule type" value="Genomic_DNA"/>
</dbReference>
<proteinExistence type="predicted"/>
<gene>
    <name evidence="2" type="ORF">IC614_08105</name>
</gene>
<evidence type="ECO:0000313" key="3">
    <source>
        <dbReference type="Proteomes" id="UP000594873"/>
    </source>
</evidence>
<name>A0A7T2GI69_9SPHN</name>
<dbReference type="InterPro" id="IPR009875">
    <property type="entry name" value="PilZ_domain"/>
</dbReference>
<dbReference type="GO" id="GO:0035438">
    <property type="term" value="F:cyclic-di-GMP binding"/>
    <property type="evidence" value="ECO:0007669"/>
    <property type="project" value="InterPro"/>
</dbReference>
<sequence>MKARERQGGIAVLTLRNAEDRAYRAAIVSGACLDDARAVERRCDIVSRATLLFRGQKIPAEVHNISSRGTMITCPIIPRLGETVIVQFDRCTPIHAFVRWIKDGQIGLRFGHEIILA</sequence>
<protein>
    <submittedName>
        <fullName evidence="2">PilZ domain-containing protein</fullName>
    </submittedName>
</protein>
<dbReference type="Proteomes" id="UP000594873">
    <property type="component" value="Chromosome"/>
</dbReference>
<dbReference type="Pfam" id="PF07238">
    <property type="entry name" value="PilZ"/>
    <property type="match status" value="1"/>
</dbReference>
<dbReference type="RefSeq" id="WP_200970846.1">
    <property type="nucleotide sequence ID" value="NZ_CP065592.1"/>
</dbReference>
<dbReference type="AlphaFoldDB" id="A0A7T2GI69"/>
<keyword evidence="3" id="KW-1185">Reference proteome</keyword>
<organism evidence="2 3">
    <name type="scientific">Allosphingosinicella flava</name>
    <dbReference type="NCBI Taxonomy" id="2771430"/>
    <lineage>
        <taxon>Bacteria</taxon>
        <taxon>Pseudomonadati</taxon>
        <taxon>Pseudomonadota</taxon>
        <taxon>Alphaproteobacteria</taxon>
        <taxon>Sphingomonadales</taxon>
        <taxon>Sphingomonadaceae</taxon>
        <taxon>Allosphingosinicella</taxon>
    </lineage>
</organism>
<evidence type="ECO:0000313" key="2">
    <source>
        <dbReference type="EMBL" id="QPQ54320.1"/>
    </source>
</evidence>
<dbReference type="SUPFAM" id="SSF141371">
    <property type="entry name" value="PilZ domain-like"/>
    <property type="match status" value="1"/>
</dbReference>
<reference evidence="2 3" key="1">
    <citation type="submission" date="2020-11" db="EMBL/GenBank/DDBJ databases">
        <title>Genome seq and assembly of Sphingosinicella sp.</title>
        <authorList>
            <person name="Chhetri G."/>
        </authorList>
    </citation>
    <scope>NUCLEOTIDE SEQUENCE [LARGE SCALE GENOMIC DNA]</scope>
    <source>
        <strain evidence="2 3">UDD2</strain>
    </source>
</reference>
<accession>A0A7T2GI69</accession>
<feature type="domain" description="PilZ" evidence="1">
    <location>
        <begin position="40"/>
        <end position="114"/>
    </location>
</feature>